<evidence type="ECO:0000313" key="5">
    <source>
        <dbReference type="EMBL" id="MDX8049912.1"/>
    </source>
</evidence>
<comment type="caution">
    <text evidence="5">The sequence shown here is derived from an EMBL/GenBank/DDBJ whole genome shotgun (WGS) entry which is preliminary data.</text>
</comment>
<evidence type="ECO:0000256" key="1">
    <source>
        <dbReference type="ARBA" id="ARBA00022574"/>
    </source>
</evidence>
<dbReference type="PROSITE" id="PS50082">
    <property type="entry name" value="WD_REPEATS_2"/>
    <property type="match status" value="1"/>
</dbReference>
<dbReference type="Proteomes" id="UP001271792">
    <property type="component" value="Unassembled WGS sequence"/>
</dbReference>
<dbReference type="PANTHER" id="PTHR19879">
    <property type="entry name" value="TRANSCRIPTION INITIATION FACTOR TFIID"/>
    <property type="match status" value="1"/>
</dbReference>
<name>A0ABU4TNQ1_9PSEU</name>
<dbReference type="SUPFAM" id="SSF52540">
    <property type="entry name" value="P-loop containing nucleoside triphosphate hydrolases"/>
    <property type="match status" value="1"/>
</dbReference>
<dbReference type="InterPro" id="IPR049052">
    <property type="entry name" value="nSTAND1"/>
</dbReference>
<organism evidence="5 6">
    <name type="scientific">Lentzea kristufekii</name>
    <dbReference type="NCBI Taxonomy" id="3095430"/>
    <lineage>
        <taxon>Bacteria</taxon>
        <taxon>Bacillati</taxon>
        <taxon>Actinomycetota</taxon>
        <taxon>Actinomycetes</taxon>
        <taxon>Pseudonocardiales</taxon>
        <taxon>Pseudonocardiaceae</taxon>
        <taxon>Lentzea</taxon>
    </lineage>
</organism>
<dbReference type="PANTHER" id="PTHR19879:SF9">
    <property type="entry name" value="TRANSCRIPTION INITIATION FACTOR TFIID SUBUNIT 5"/>
    <property type="match status" value="1"/>
</dbReference>
<dbReference type="InterPro" id="IPR015943">
    <property type="entry name" value="WD40/YVTN_repeat-like_dom_sf"/>
</dbReference>
<sequence length="1160" mass="125640">MSPYLGLSPFGIEDAEVFRGRDQMIEDLRAAAARPGLLILVGPSGSGKTSLLHAGLLAAHEGSWRSITPGTRPDTTEPVDLVVVDQLEELFTLSRNEREAFLQSLTSLGDKIVLALNADFYRPAAEHPDLAKALRDNQFLIEPMTQAERRAAIEGPAAAAGLVLEDGLVEEVLHDTVTLPQQSHALWAAWRKRTGTQLTIDGYRANRDVETTAEEVYAEFEAPEREATRRMLPRLVLLGEKGPDTTAPVPLAELLTGLPDARAGQRAVELLAEARLLTLIGDVVRISPELLHAWPRLEEWLDAERDWRHARRQFAADAARWHHAGRLRSLLYRGDRLAEANRRAAASPSRATDLDPATSEFLDASWRGGQRRQARRRVVLALLAVLAVIAPAGLVGTAKFAQQAEQAANRDKARYLAAEAELLRDRKPGLAKQLGVQSYRLDREAGRRAMLNSQSTPGVIADEKVVTDVVHDAEGELLAIVAVNEIILRGREKSGQIRDITTGAVAVNRDGTRLVAAHFTSNEAKSGVLRFYDVTDPSVPRQTAELPMPAVTRALAFSGDTLYAGTDAGAILLWDLANPDAPKPLPKPEGHAAPVDSLAVAPRGDLLASSSADGQIRLWDVVDPARPVPVTTLAGAPFTTPRNAREPVHRAAFDPTGQLLATSAPPDGPGSPNVWRLEAPGAPQRIPYVDEGRSRSSPCRTEPVLSLAFSPHGNQLAVVCGSKWRVLTHTADPAPGLLSESATTDRTDLEPGPVVFDPTGPRLLQVDKVGVYVWDLANPDQPGAKGFVPGIPGTGAQLSYRKAGDRQLIAVQNPGTNTLWDVRNPAEPEKLHTAPSPDMFTGGSIALSENGELLAMTELFDNGKSVGISLRSTENPGGQPLAMIEDLDNGVGEIVFSPTKPLLVISDINGLAKSNRAPASLRLFDIANPAQPRQIAKLPIEAWNVEFSPDGAVLTTLAHDEIAALPYNPRAEKQLRTLDLTDPTHPTELWRKPLPQGLSAEFAYSKDGSLFAAFDTTQTLRLWRVEDHRLVGDAVKASVGNLKSSSRLAFSPDSKRVALIGVEQRGSTLTRRPEIWDVSDPDNPVQQFYLPGGEYQDYYDLTFSPDGTTLAVVRSSAGVDLWNTDPDSVLTGICNAVGDPITRQQWEHYLPGQDYRPPCG</sequence>
<evidence type="ECO:0000313" key="6">
    <source>
        <dbReference type="Proteomes" id="UP001271792"/>
    </source>
</evidence>
<dbReference type="RefSeq" id="WP_319983930.1">
    <property type="nucleotide sequence ID" value="NZ_JAXAVV010000004.1"/>
</dbReference>
<evidence type="ECO:0000256" key="2">
    <source>
        <dbReference type="ARBA" id="ARBA00022737"/>
    </source>
</evidence>
<dbReference type="Pfam" id="PF20703">
    <property type="entry name" value="nSTAND1"/>
    <property type="match status" value="2"/>
</dbReference>
<accession>A0ABU4TNQ1</accession>
<dbReference type="EMBL" id="JAXAVV010000004">
    <property type="protein sequence ID" value="MDX8049912.1"/>
    <property type="molecule type" value="Genomic_DNA"/>
</dbReference>
<gene>
    <name evidence="5" type="ORF">SK571_11015</name>
</gene>
<protein>
    <recommendedName>
        <fullName evidence="4">Novel STAND NTPase 1 domain-containing protein</fullName>
    </recommendedName>
</protein>
<keyword evidence="1 3" id="KW-0853">WD repeat</keyword>
<feature type="domain" description="Novel STAND NTPase 1" evidence="4">
    <location>
        <begin position="3"/>
        <end position="73"/>
    </location>
</feature>
<dbReference type="InterPro" id="IPR036322">
    <property type="entry name" value="WD40_repeat_dom_sf"/>
</dbReference>
<dbReference type="SMART" id="SM00320">
    <property type="entry name" value="WD40"/>
    <property type="match status" value="5"/>
</dbReference>
<dbReference type="Pfam" id="PF00400">
    <property type="entry name" value="WD40"/>
    <property type="match status" value="1"/>
</dbReference>
<reference evidence="5 6" key="1">
    <citation type="submission" date="2023-11" db="EMBL/GenBank/DDBJ databases">
        <title>Lentzea sokolovensis, sp. nov., Lentzea kristufkii, sp. nov., and Lentzea miocenensis, sp. nov., rare actinobacteria from Sokolov Coal Basin, Miocene lacustrine sediment, Czech Republic.</title>
        <authorList>
            <person name="Lara A."/>
            <person name="Kotroba L."/>
            <person name="Nouioui I."/>
            <person name="Neumann-Schaal M."/>
            <person name="Mast Y."/>
            <person name="Chronakova A."/>
        </authorList>
    </citation>
    <scope>NUCLEOTIDE SEQUENCE [LARGE SCALE GENOMIC DNA]</scope>
    <source>
        <strain evidence="5 6">BCCO 10_0798</strain>
    </source>
</reference>
<keyword evidence="2" id="KW-0677">Repeat</keyword>
<evidence type="ECO:0000256" key="3">
    <source>
        <dbReference type="PROSITE-ProRule" id="PRU00221"/>
    </source>
</evidence>
<dbReference type="InterPro" id="IPR027417">
    <property type="entry name" value="P-loop_NTPase"/>
</dbReference>
<dbReference type="InterPro" id="IPR001680">
    <property type="entry name" value="WD40_rpt"/>
</dbReference>
<evidence type="ECO:0000259" key="4">
    <source>
        <dbReference type="Pfam" id="PF20703"/>
    </source>
</evidence>
<dbReference type="PROSITE" id="PS00678">
    <property type="entry name" value="WD_REPEATS_1"/>
    <property type="match status" value="1"/>
</dbReference>
<keyword evidence="6" id="KW-1185">Reference proteome</keyword>
<dbReference type="Gene3D" id="2.130.10.10">
    <property type="entry name" value="YVTN repeat-like/Quinoprotein amine dehydrogenase"/>
    <property type="match status" value="3"/>
</dbReference>
<proteinExistence type="predicted"/>
<feature type="domain" description="Novel STAND NTPase 1" evidence="4">
    <location>
        <begin position="81"/>
        <end position="326"/>
    </location>
</feature>
<dbReference type="SUPFAM" id="SSF50978">
    <property type="entry name" value="WD40 repeat-like"/>
    <property type="match status" value="2"/>
</dbReference>
<dbReference type="InterPro" id="IPR019775">
    <property type="entry name" value="WD40_repeat_CS"/>
</dbReference>
<dbReference type="PROSITE" id="PS50294">
    <property type="entry name" value="WD_REPEATS_REGION"/>
    <property type="match status" value="1"/>
</dbReference>
<feature type="repeat" description="WD" evidence="3">
    <location>
        <begin position="588"/>
        <end position="621"/>
    </location>
</feature>